<gene>
    <name evidence="2" type="ORF">SEMRO_638_G179500.1</name>
</gene>
<reference evidence="2" key="1">
    <citation type="submission" date="2020-06" db="EMBL/GenBank/DDBJ databases">
        <authorList>
            <consortium name="Plant Systems Biology data submission"/>
        </authorList>
    </citation>
    <scope>NUCLEOTIDE SEQUENCE</scope>
    <source>
        <strain evidence="2">D6</strain>
    </source>
</reference>
<sequence length="125" mass="14146">MEGLHNTQDGQANSQAVSYSHHDTFRRELVDVGGLAAPALLAGRTREEEQENRSGHAESQAQAIVEEPTVPEQQQPPQNKTKKTRNKKKYENRKLTALYTLFLKPECLQDLEEEFGDDGKNLQIE</sequence>
<dbReference type="EMBL" id="CAICTM010000637">
    <property type="protein sequence ID" value="CAB9514189.1"/>
    <property type="molecule type" value="Genomic_DNA"/>
</dbReference>
<organism evidence="2 3">
    <name type="scientific">Seminavis robusta</name>
    <dbReference type="NCBI Taxonomy" id="568900"/>
    <lineage>
        <taxon>Eukaryota</taxon>
        <taxon>Sar</taxon>
        <taxon>Stramenopiles</taxon>
        <taxon>Ochrophyta</taxon>
        <taxon>Bacillariophyta</taxon>
        <taxon>Bacillariophyceae</taxon>
        <taxon>Bacillariophycidae</taxon>
        <taxon>Naviculales</taxon>
        <taxon>Naviculaceae</taxon>
        <taxon>Seminavis</taxon>
    </lineage>
</organism>
<protein>
    <submittedName>
        <fullName evidence="2">Uncharacterized protein</fullName>
    </submittedName>
</protein>
<proteinExistence type="predicted"/>
<feature type="compositionally biased region" description="Basic and acidic residues" evidence="1">
    <location>
        <begin position="44"/>
        <end position="56"/>
    </location>
</feature>
<feature type="region of interest" description="Disordered" evidence="1">
    <location>
        <begin position="1"/>
        <end position="20"/>
    </location>
</feature>
<feature type="compositionally biased region" description="Low complexity" evidence="1">
    <location>
        <begin position="65"/>
        <end position="79"/>
    </location>
</feature>
<evidence type="ECO:0000313" key="3">
    <source>
        <dbReference type="Proteomes" id="UP001153069"/>
    </source>
</evidence>
<feature type="compositionally biased region" description="Polar residues" evidence="1">
    <location>
        <begin position="1"/>
        <end position="18"/>
    </location>
</feature>
<evidence type="ECO:0000256" key="1">
    <source>
        <dbReference type="SAM" id="MobiDB-lite"/>
    </source>
</evidence>
<feature type="compositionally biased region" description="Basic residues" evidence="1">
    <location>
        <begin position="80"/>
        <end position="90"/>
    </location>
</feature>
<feature type="region of interest" description="Disordered" evidence="1">
    <location>
        <begin position="41"/>
        <end position="90"/>
    </location>
</feature>
<evidence type="ECO:0000313" key="2">
    <source>
        <dbReference type="EMBL" id="CAB9514189.1"/>
    </source>
</evidence>
<dbReference type="Proteomes" id="UP001153069">
    <property type="component" value="Unassembled WGS sequence"/>
</dbReference>
<keyword evidence="3" id="KW-1185">Reference proteome</keyword>
<dbReference type="AlphaFoldDB" id="A0A9N8E9C9"/>
<name>A0A9N8E9C9_9STRA</name>
<comment type="caution">
    <text evidence="2">The sequence shown here is derived from an EMBL/GenBank/DDBJ whole genome shotgun (WGS) entry which is preliminary data.</text>
</comment>
<accession>A0A9N8E9C9</accession>